<dbReference type="InterPro" id="IPR002509">
    <property type="entry name" value="NODB_dom"/>
</dbReference>
<dbReference type="CDD" id="cd10950">
    <property type="entry name" value="CE4_BsYlxY_like"/>
    <property type="match status" value="1"/>
</dbReference>
<dbReference type="AlphaFoldDB" id="A0A140L5H7"/>
<keyword evidence="4" id="KW-1185">Reference proteome</keyword>
<keyword evidence="1" id="KW-0812">Transmembrane</keyword>
<dbReference type="STRING" id="520762.AN619_15560"/>
<dbReference type="PROSITE" id="PS51677">
    <property type="entry name" value="NODB"/>
    <property type="match status" value="1"/>
</dbReference>
<evidence type="ECO:0000256" key="1">
    <source>
        <dbReference type="SAM" id="Phobius"/>
    </source>
</evidence>
<name>A0A140L5H7_9FIRM</name>
<dbReference type="GO" id="GO:0016020">
    <property type="term" value="C:membrane"/>
    <property type="evidence" value="ECO:0007669"/>
    <property type="project" value="TreeGrafter"/>
</dbReference>
<dbReference type="InterPro" id="IPR050248">
    <property type="entry name" value="Polysacc_deacetylase_ArnD"/>
</dbReference>
<dbReference type="InterPro" id="IPR011330">
    <property type="entry name" value="Glyco_hydro/deAcase_b/a-brl"/>
</dbReference>
<evidence type="ECO:0000313" key="4">
    <source>
        <dbReference type="Proteomes" id="UP000070456"/>
    </source>
</evidence>
<keyword evidence="3" id="KW-0378">Hydrolase</keyword>
<dbReference type="EC" id="3.5.1.104" evidence="3"/>
<dbReference type="Gene3D" id="3.20.20.370">
    <property type="entry name" value="Glycoside hydrolase/deacetylase"/>
    <property type="match status" value="1"/>
</dbReference>
<comment type="caution">
    <text evidence="3">The sequence shown here is derived from an EMBL/GenBank/DDBJ whole genome shotgun (WGS) entry which is preliminary data.</text>
</comment>
<keyword evidence="1" id="KW-0472">Membrane</keyword>
<dbReference type="EMBL" id="LOEE01000031">
    <property type="protein sequence ID" value="KXG75802.1"/>
    <property type="molecule type" value="Genomic_DNA"/>
</dbReference>
<evidence type="ECO:0000259" key="2">
    <source>
        <dbReference type="PROSITE" id="PS51677"/>
    </source>
</evidence>
<organism evidence="3 4">
    <name type="scientific">Thermotalea metallivorans</name>
    <dbReference type="NCBI Taxonomy" id="520762"/>
    <lineage>
        <taxon>Bacteria</taxon>
        <taxon>Bacillati</taxon>
        <taxon>Bacillota</taxon>
        <taxon>Clostridia</taxon>
        <taxon>Peptostreptococcales</taxon>
        <taxon>Thermotaleaceae</taxon>
        <taxon>Thermotalea</taxon>
    </lineage>
</organism>
<dbReference type="GO" id="GO:0016810">
    <property type="term" value="F:hydrolase activity, acting on carbon-nitrogen (but not peptide) bonds"/>
    <property type="evidence" value="ECO:0007669"/>
    <property type="project" value="InterPro"/>
</dbReference>
<dbReference type="Proteomes" id="UP000070456">
    <property type="component" value="Unassembled WGS sequence"/>
</dbReference>
<feature type="transmembrane region" description="Helical" evidence="1">
    <location>
        <begin position="12"/>
        <end position="31"/>
    </location>
</feature>
<sequence length="237" mass="27055">MKVYMLSKRHIFIGTIFLIAFILGILCWMGLAKNTFTYKSHGEPIRNGDPASNKMAITCNVDWGNEVIPELLKILDEKNIKITFFVTGRWASNNPELLKEIYHRGHEIGNHGYGHKMHSKISREANIWEIKKTEEIIENIIGVKCKYFAPPAGDFNQTTLEVAGSLGYKTILWNIDTIDWREDSTADVIIKRVMNKSHRGAILLMHPKPETIKALPYIIEKISEKNIKIGTVSNLLH</sequence>
<feature type="domain" description="NodB homology" evidence="2">
    <location>
        <begin position="53"/>
        <end position="230"/>
    </location>
</feature>
<accession>A0A140L5H7</accession>
<reference evidence="3 4" key="1">
    <citation type="submission" date="2015-12" db="EMBL/GenBank/DDBJ databases">
        <title>Draft genome sequence of the thermoanaerobe Thermotalea metallivorans, an isolate from the runoff channel of the Great Artesian Basin, Australia.</title>
        <authorList>
            <person name="Patel B.K."/>
        </authorList>
    </citation>
    <scope>NUCLEOTIDE SEQUENCE [LARGE SCALE GENOMIC DNA]</scope>
    <source>
        <strain evidence="3 4">B2-1</strain>
    </source>
</reference>
<keyword evidence="1" id="KW-1133">Transmembrane helix</keyword>
<evidence type="ECO:0000313" key="3">
    <source>
        <dbReference type="EMBL" id="KXG75802.1"/>
    </source>
</evidence>
<dbReference type="Pfam" id="PF01522">
    <property type="entry name" value="Polysacc_deac_1"/>
    <property type="match status" value="1"/>
</dbReference>
<gene>
    <name evidence="3" type="primary">pgdA_2</name>
    <name evidence="3" type="ORF">AN619_15560</name>
</gene>
<dbReference type="SUPFAM" id="SSF88713">
    <property type="entry name" value="Glycoside hydrolase/deacetylase"/>
    <property type="match status" value="1"/>
</dbReference>
<dbReference type="GO" id="GO:0005975">
    <property type="term" value="P:carbohydrate metabolic process"/>
    <property type="evidence" value="ECO:0007669"/>
    <property type="project" value="InterPro"/>
</dbReference>
<protein>
    <submittedName>
        <fullName evidence="3">Peptidoglycan-N-acetylglucosamine deacetylase</fullName>
        <ecNumber evidence="3">3.5.1.104</ecNumber>
    </submittedName>
</protein>
<dbReference type="PANTHER" id="PTHR10587">
    <property type="entry name" value="GLYCOSYL TRANSFERASE-RELATED"/>
    <property type="match status" value="1"/>
</dbReference>
<dbReference type="OrthoDB" id="9806342at2"/>
<dbReference type="PANTHER" id="PTHR10587:SF80">
    <property type="entry name" value="CHITOOLIGOSACCHARIDE DEACETYLASE"/>
    <property type="match status" value="1"/>
</dbReference>
<proteinExistence type="predicted"/>